<proteinExistence type="predicted"/>
<evidence type="ECO:0000313" key="1">
    <source>
        <dbReference type="EMBL" id="VYT99657.1"/>
    </source>
</evidence>
<protein>
    <submittedName>
        <fullName evidence="1">Uncharacterized protein</fullName>
    </submittedName>
</protein>
<reference evidence="1" key="1">
    <citation type="submission" date="2019-11" db="EMBL/GenBank/DDBJ databases">
        <authorList>
            <person name="Feng L."/>
        </authorList>
    </citation>
    <scope>NUCLEOTIDE SEQUENCE</scope>
    <source>
        <strain evidence="1">KOxytocaLFYP65</strain>
    </source>
</reference>
<name>A0A6N3BAS4_KLEOX</name>
<gene>
    <name evidence="1" type="ORF">KOLFYP65_00263</name>
</gene>
<dbReference type="EMBL" id="CACRTM010000023">
    <property type="protein sequence ID" value="VYT99657.1"/>
    <property type="molecule type" value="Genomic_DNA"/>
</dbReference>
<sequence>MNRQYKDQKFEFYLQPFRIIHQPFSLKMNSSQKYRK</sequence>
<accession>A0A6N3BAS4</accession>
<dbReference type="AlphaFoldDB" id="A0A6N3BAS4"/>
<organism evidence="1">
    <name type="scientific">Klebsiella oxytoca</name>
    <dbReference type="NCBI Taxonomy" id="571"/>
    <lineage>
        <taxon>Bacteria</taxon>
        <taxon>Pseudomonadati</taxon>
        <taxon>Pseudomonadota</taxon>
        <taxon>Gammaproteobacteria</taxon>
        <taxon>Enterobacterales</taxon>
        <taxon>Enterobacteriaceae</taxon>
        <taxon>Klebsiella/Raoultella group</taxon>
        <taxon>Klebsiella</taxon>
    </lineage>
</organism>